<evidence type="ECO:0000256" key="3">
    <source>
        <dbReference type="ARBA" id="ARBA00022448"/>
    </source>
</evidence>
<evidence type="ECO:0000256" key="7">
    <source>
        <dbReference type="RuleBase" id="RU367013"/>
    </source>
</evidence>
<keyword evidence="10" id="KW-1185">Reference proteome</keyword>
<reference evidence="9" key="1">
    <citation type="journal article" date="2019" name="G3 (Bethesda)">
        <title>Genome Assemblies of Two Rare Opportunistic Yeast Pathogens: Diutina rugosa (syn. Candida rugosa) and Trichomonascus ciferrii (syn. Candida ciferrii).</title>
        <authorList>
            <person name="Mixao V."/>
            <person name="Saus E."/>
            <person name="Hansen A.P."/>
            <person name="Lass-Florl C."/>
            <person name="Gabaldon T."/>
        </authorList>
    </citation>
    <scope>NUCLEOTIDE SEQUENCE</scope>
    <source>
        <strain evidence="9">CBS 4856</strain>
    </source>
</reference>
<dbReference type="Pfam" id="PF14938">
    <property type="entry name" value="SNAP"/>
    <property type="match status" value="1"/>
</dbReference>
<accession>A0A642VCM0</accession>
<evidence type="ECO:0000313" key="10">
    <source>
        <dbReference type="Proteomes" id="UP000761534"/>
    </source>
</evidence>
<keyword evidence="3 7" id="KW-0813">Transport</keyword>
<dbReference type="GO" id="GO:0019905">
    <property type="term" value="F:syntaxin binding"/>
    <property type="evidence" value="ECO:0007669"/>
    <property type="project" value="TreeGrafter"/>
</dbReference>
<dbReference type="GO" id="GO:0006886">
    <property type="term" value="P:intracellular protein transport"/>
    <property type="evidence" value="ECO:0007669"/>
    <property type="project" value="UniProtKB-UniRule"/>
</dbReference>
<evidence type="ECO:0008006" key="11">
    <source>
        <dbReference type="Google" id="ProtNLM"/>
    </source>
</evidence>
<dbReference type="Proteomes" id="UP000761534">
    <property type="component" value="Unassembled WGS sequence"/>
</dbReference>
<keyword evidence="5 7" id="KW-0653">Protein transport</keyword>
<dbReference type="PANTHER" id="PTHR13768">
    <property type="entry name" value="SOLUBLE NSF ATTACHMENT PROTEIN SNAP"/>
    <property type="match status" value="1"/>
</dbReference>
<evidence type="ECO:0000256" key="6">
    <source>
        <dbReference type="ARBA" id="ARBA00023136"/>
    </source>
</evidence>
<dbReference type="EMBL" id="SWFS01000099">
    <property type="protein sequence ID" value="KAA8916434.1"/>
    <property type="molecule type" value="Genomic_DNA"/>
</dbReference>
<gene>
    <name evidence="9" type="ORF">TRICI_001429</name>
</gene>
<dbReference type="AlphaFoldDB" id="A0A642VCM0"/>
<comment type="function">
    <text evidence="7">Required for vesicular transport between the endoplasmic reticulum and the Golgi apparatus.</text>
</comment>
<proteinExistence type="inferred from homology"/>
<dbReference type="CDD" id="cd15832">
    <property type="entry name" value="SNAP"/>
    <property type="match status" value="1"/>
</dbReference>
<dbReference type="PRINTS" id="PR00448">
    <property type="entry name" value="NSFATTACHMNT"/>
</dbReference>
<comment type="caution">
    <text evidence="9">The sequence shown here is derived from an EMBL/GenBank/DDBJ whole genome shotgun (WGS) entry which is preliminary data.</text>
</comment>
<keyword evidence="6 7" id="KW-0472">Membrane</keyword>
<dbReference type="GO" id="GO:0005483">
    <property type="term" value="F:soluble NSF attachment protein activity"/>
    <property type="evidence" value="ECO:0007669"/>
    <property type="project" value="TreeGrafter"/>
</dbReference>
<dbReference type="GO" id="GO:0005774">
    <property type="term" value="C:vacuolar membrane"/>
    <property type="evidence" value="ECO:0007669"/>
    <property type="project" value="TreeGrafter"/>
</dbReference>
<evidence type="ECO:0000256" key="1">
    <source>
        <dbReference type="ARBA" id="ARBA00004170"/>
    </source>
</evidence>
<dbReference type="SUPFAM" id="SSF48452">
    <property type="entry name" value="TPR-like"/>
    <property type="match status" value="1"/>
</dbReference>
<evidence type="ECO:0000256" key="2">
    <source>
        <dbReference type="ARBA" id="ARBA00010050"/>
    </source>
</evidence>
<dbReference type="GO" id="GO:0031201">
    <property type="term" value="C:SNARE complex"/>
    <property type="evidence" value="ECO:0007669"/>
    <property type="project" value="TreeGrafter"/>
</dbReference>
<comment type="subcellular location">
    <subcellularLocation>
        <location evidence="1 7">Membrane</location>
        <topology evidence="1 7">Peripheral membrane protein</topology>
    </subcellularLocation>
</comment>
<evidence type="ECO:0000313" key="9">
    <source>
        <dbReference type="EMBL" id="KAA8916434.1"/>
    </source>
</evidence>
<dbReference type="FunFam" id="1.25.40.10:FF:000049">
    <property type="entry name" value="Alpha-soluble NSF attachment protein-like"/>
    <property type="match status" value="1"/>
</dbReference>
<organism evidence="9 10">
    <name type="scientific">Trichomonascus ciferrii</name>
    <dbReference type="NCBI Taxonomy" id="44093"/>
    <lineage>
        <taxon>Eukaryota</taxon>
        <taxon>Fungi</taxon>
        <taxon>Dikarya</taxon>
        <taxon>Ascomycota</taxon>
        <taxon>Saccharomycotina</taxon>
        <taxon>Dipodascomycetes</taxon>
        <taxon>Dipodascales</taxon>
        <taxon>Trichomonascaceae</taxon>
        <taxon>Trichomonascus</taxon>
        <taxon>Trichomonascus ciferrii complex</taxon>
    </lineage>
</organism>
<dbReference type="OrthoDB" id="9984275at2759"/>
<dbReference type="GO" id="GO:0035494">
    <property type="term" value="P:SNARE complex disassembly"/>
    <property type="evidence" value="ECO:0007669"/>
    <property type="project" value="TreeGrafter"/>
</dbReference>
<evidence type="ECO:0000256" key="5">
    <source>
        <dbReference type="ARBA" id="ARBA00022927"/>
    </source>
</evidence>
<keyword evidence="4 7" id="KW-0931">ER-Golgi transport</keyword>
<dbReference type="VEuPathDB" id="FungiDB:TRICI_001429"/>
<comment type="similarity">
    <text evidence="2 7">Belongs to the SNAP family.</text>
</comment>
<dbReference type="InterPro" id="IPR000744">
    <property type="entry name" value="NSF_attach"/>
</dbReference>
<dbReference type="PANTHER" id="PTHR13768:SF8">
    <property type="entry name" value="ALPHA-SOLUBLE NSF ATTACHMENT PROTEIN"/>
    <property type="match status" value="1"/>
</dbReference>
<feature type="region of interest" description="Disordered" evidence="8">
    <location>
        <begin position="1"/>
        <end position="28"/>
    </location>
</feature>
<evidence type="ECO:0000256" key="8">
    <source>
        <dbReference type="SAM" id="MobiDB-lite"/>
    </source>
</evidence>
<name>A0A642VCM0_9ASCO</name>
<dbReference type="Gene3D" id="1.25.40.10">
    <property type="entry name" value="Tetratricopeptide repeat domain"/>
    <property type="match status" value="1"/>
</dbReference>
<sequence length="292" mass="33081">MSGDPTALIEKADKKAQPGSKLASWFSGGNGERYEEAAELYKQAANIYRIQKDGRSAGQTFEKAAACQEKCDEKDDAANTYVEAFKSYKQSDPQDAVRVLEKAISQFTLRGQFRRAANHQMELGELFEKELDDPSRAIDSFNTAGDWYFQDQAEALSNKAFLRVADLAGLHGEYARAVENFDRVAKQSLNNNLTKWGLKEHFLKAGLCRIADQDTVSAERAMEEYVEWEPNFATTREYHLLREVLEAVKNGDQEALAKAAYEFDQFSKLDKWKTDLLMRIKDQISSAEDDLL</sequence>
<protein>
    <recommendedName>
        <fullName evidence="11">Vesicular-fusion protein SEC17</fullName>
    </recommendedName>
</protein>
<evidence type="ECO:0000256" key="4">
    <source>
        <dbReference type="ARBA" id="ARBA00022892"/>
    </source>
</evidence>
<dbReference type="InterPro" id="IPR011990">
    <property type="entry name" value="TPR-like_helical_dom_sf"/>
</dbReference>